<organism evidence="2 3">
    <name type="scientific">Blepharisma stoltei</name>
    <dbReference type="NCBI Taxonomy" id="1481888"/>
    <lineage>
        <taxon>Eukaryota</taxon>
        <taxon>Sar</taxon>
        <taxon>Alveolata</taxon>
        <taxon>Ciliophora</taxon>
        <taxon>Postciliodesmatophora</taxon>
        <taxon>Heterotrichea</taxon>
        <taxon>Heterotrichida</taxon>
        <taxon>Blepharismidae</taxon>
        <taxon>Blepharisma</taxon>
    </lineage>
</organism>
<evidence type="ECO:0000313" key="3">
    <source>
        <dbReference type="Proteomes" id="UP001162131"/>
    </source>
</evidence>
<comment type="caution">
    <text evidence="2">The sequence shown here is derived from an EMBL/GenBank/DDBJ whole genome shotgun (WGS) entry which is preliminary data.</text>
</comment>
<proteinExistence type="predicted"/>
<protein>
    <submittedName>
        <fullName evidence="2">Uncharacterized protein</fullName>
    </submittedName>
</protein>
<feature type="coiled-coil region" evidence="1">
    <location>
        <begin position="38"/>
        <end position="86"/>
    </location>
</feature>
<gene>
    <name evidence="2" type="ORF">BSTOLATCC_MIC32941</name>
</gene>
<name>A0AAU9JAP9_9CILI</name>
<evidence type="ECO:0000313" key="2">
    <source>
        <dbReference type="EMBL" id="CAG9323036.1"/>
    </source>
</evidence>
<keyword evidence="1" id="KW-0175">Coiled coil</keyword>
<dbReference type="AlphaFoldDB" id="A0AAU9JAP9"/>
<dbReference type="Proteomes" id="UP001162131">
    <property type="component" value="Unassembled WGS sequence"/>
</dbReference>
<accession>A0AAU9JAP9</accession>
<evidence type="ECO:0000256" key="1">
    <source>
        <dbReference type="SAM" id="Coils"/>
    </source>
</evidence>
<keyword evidence="3" id="KW-1185">Reference proteome</keyword>
<dbReference type="EMBL" id="CAJZBQ010000033">
    <property type="protein sequence ID" value="CAG9323036.1"/>
    <property type="molecule type" value="Genomic_DNA"/>
</dbReference>
<sequence>METQRLRDKLIMRDQQIKDMESQILDFKSKIDAKSSLMYQLEQQSETLDTKIKRKEEQLESELQEKEELLKTLEELEEQFESRANAKNPKGMRTKSEDSMNVTSAYIEFYQSMQKEQSARKER</sequence>
<reference evidence="2" key="1">
    <citation type="submission" date="2021-09" db="EMBL/GenBank/DDBJ databases">
        <authorList>
            <consortium name="AG Swart"/>
            <person name="Singh M."/>
            <person name="Singh A."/>
            <person name="Seah K."/>
            <person name="Emmerich C."/>
        </authorList>
    </citation>
    <scope>NUCLEOTIDE SEQUENCE</scope>
    <source>
        <strain evidence="2">ATCC30299</strain>
    </source>
</reference>